<keyword evidence="1" id="KW-0472">Membrane</keyword>
<feature type="transmembrane region" description="Helical" evidence="1">
    <location>
        <begin position="6"/>
        <end position="28"/>
    </location>
</feature>
<keyword evidence="1" id="KW-1133">Transmembrane helix</keyword>
<evidence type="ECO:0000313" key="2">
    <source>
        <dbReference type="EMBL" id="ERJ25857.1"/>
    </source>
</evidence>
<dbReference type="PATRIC" id="fig|1242969.3.peg.1025"/>
<proteinExistence type="predicted"/>
<reference evidence="2 3" key="1">
    <citation type="journal article" date="2013" name="BMC Genomics">
        <title>Comparative genomics of Campylobacter concisus isolates reveals genetic diversity and provides insights into disease association.</title>
        <authorList>
            <person name="Deshpande N.P."/>
            <person name="Kaakoush N.O."/>
            <person name="Wilkins M.R."/>
            <person name="Mitchell H.M."/>
        </authorList>
    </citation>
    <scope>NUCLEOTIDE SEQUENCE [LARGE SCALE GENOMIC DNA]</scope>
    <source>
        <strain evidence="2 3">ATCC 51562</strain>
    </source>
</reference>
<sequence>MEDLVSKLGIYFWVVVVGLLGGALGSINNKEQTINRERKVVNFIVDTISSGFICWIFFEIASFFTNNNDRFSLAVGGFFSWRGTAWIRAVVDKVIDKKISSFGDYDDFSPKPPKDLNF</sequence>
<dbReference type="Proteomes" id="UP000016627">
    <property type="component" value="Unassembled WGS sequence"/>
</dbReference>
<dbReference type="eggNOG" id="ENOG50319T0">
    <property type="taxonomic scope" value="Bacteria"/>
</dbReference>
<dbReference type="InterPro" id="IPR032126">
    <property type="entry name" value="LydA_holin"/>
</dbReference>
<protein>
    <recommendedName>
        <fullName evidence="4">Holin</fullName>
    </recommendedName>
</protein>
<organism evidence="2 3">
    <name type="scientific">Campylobacter concisus ATCC 51562</name>
    <dbReference type="NCBI Taxonomy" id="1242969"/>
    <lineage>
        <taxon>Bacteria</taxon>
        <taxon>Pseudomonadati</taxon>
        <taxon>Campylobacterota</taxon>
        <taxon>Epsilonproteobacteria</taxon>
        <taxon>Campylobacterales</taxon>
        <taxon>Campylobacteraceae</taxon>
        <taxon>Campylobacter</taxon>
    </lineage>
</organism>
<evidence type="ECO:0000313" key="3">
    <source>
        <dbReference type="Proteomes" id="UP000016627"/>
    </source>
</evidence>
<keyword evidence="1" id="KW-0812">Transmembrane</keyword>
<dbReference type="RefSeq" id="WP_021091152.1">
    <property type="nucleotide sequence ID" value="NZ_ANNI01000005.1"/>
</dbReference>
<dbReference type="EMBL" id="ANNI01000005">
    <property type="protein sequence ID" value="ERJ25857.1"/>
    <property type="molecule type" value="Genomic_DNA"/>
</dbReference>
<dbReference type="AlphaFoldDB" id="U2F6F9"/>
<comment type="caution">
    <text evidence="2">The sequence shown here is derived from an EMBL/GenBank/DDBJ whole genome shotgun (WGS) entry which is preliminary data.</text>
</comment>
<evidence type="ECO:0000256" key="1">
    <source>
        <dbReference type="SAM" id="Phobius"/>
    </source>
</evidence>
<gene>
    <name evidence="2" type="ORF">ATCC51562_1596</name>
</gene>
<evidence type="ECO:0008006" key="4">
    <source>
        <dbReference type="Google" id="ProtNLM"/>
    </source>
</evidence>
<feature type="transmembrane region" description="Helical" evidence="1">
    <location>
        <begin position="40"/>
        <end position="65"/>
    </location>
</feature>
<dbReference type="Pfam" id="PF16083">
    <property type="entry name" value="Phage_holin_3_3"/>
    <property type="match status" value="1"/>
</dbReference>
<accession>U2F6F9</accession>
<name>U2F6F9_9BACT</name>